<feature type="transmembrane region" description="Helical" evidence="14">
    <location>
        <begin position="112"/>
        <end position="134"/>
    </location>
</feature>
<keyword evidence="20" id="KW-1185">Reference proteome</keyword>
<dbReference type="SUPFAM" id="SSF52151">
    <property type="entry name" value="FabD/lysophospholipase-like"/>
    <property type="match status" value="1"/>
</dbReference>
<evidence type="ECO:0000256" key="12">
    <source>
        <dbReference type="ARBA" id="ARBA00023136"/>
    </source>
</evidence>
<evidence type="ECO:0000256" key="4">
    <source>
        <dbReference type="ARBA" id="ARBA00018317"/>
    </source>
</evidence>
<dbReference type="SMART" id="SM00100">
    <property type="entry name" value="cNMP"/>
    <property type="match status" value="2"/>
</dbReference>
<dbReference type="PROSITE" id="PS51635">
    <property type="entry name" value="PNPLA"/>
    <property type="match status" value="1"/>
</dbReference>
<keyword evidence="8 14" id="KW-0256">Endoplasmic reticulum</keyword>
<evidence type="ECO:0000256" key="2">
    <source>
        <dbReference type="ARBA" id="ARBA00006636"/>
    </source>
</evidence>
<gene>
    <name evidence="19" type="ordered locus">PAS_chr1-1_0009</name>
</gene>
<organism evidence="19 20">
    <name type="scientific">Komagataella phaffii (strain GS115 / ATCC 20864)</name>
    <name type="common">Yeast</name>
    <name type="synonym">Pichia pastoris</name>
    <dbReference type="NCBI Taxonomy" id="644223"/>
    <lineage>
        <taxon>Eukaryota</taxon>
        <taxon>Fungi</taxon>
        <taxon>Dikarya</taxon>
        <taxon>Ascomycota</taxon>
        <taxon>Saccharomycotina</taxon>
        <taxon>Pichiomycetes</taxon>
        <taxon>Pichiales</taxon>
        <taxon>Pichiaceae</taxon>
        <taxon>Komagataella</taxon>
    </lineage>
</organism>
<evidence type="ECO:0000259" key="18">
    <source>
        <dbReference type="PROSITE" id="PS51635"/>
    </source>
</evidence>
<dbReference type="SMR" id="C4QVT9"/>
<dbReference type="STRING" id="644223.C4QVT9"/>
<dbReference type="RefSeq" id="XP_002489643.1">
    <property type="nucleotide sequence ID" value="XM_002489598.1"/>
</dbReference>
<evidence type="ECO:0000256" key="8">
    <source>
        <dbReference type="ARBA" id="ARBA00022824"/>
    </source>
</evidence>
<reference evidence="19 20" key="1">
    <citation type="journal article" date="2009" name="Nat. Biotechnol.">
        <title>Genome sequence of the recombinant protein production host Pichia pastoris.</title>
        <authorList>
            <person name="De Schutter K."/>
            <person name="Lin Y.C."/>
            <person name="Tiels P."/>
            <person name="Van Hecke A."/>
            <person name="Glinka S."/>
            <person name="Weber-Lehmann J."/>
            <person name="Rouze P."/>
            <person name="Van de Peer Y."/>
            <person name="Callewaert N."/>
        </authorList>
    </citation>
    <scope>NUCLEOTIDE SEQUENCE [LARGE SCALE GENOMIC DNA]</scope>
    <source>
        <strain evidence="20">GS115 / ATCC 20864</strain>
    </source>
</reference>
<comment type="subcellular location">
    <subcellularLocation>
        <location evidence="1 14">Endoplasmic reticulum membrane</location>
    </subcellularLocation>
</comment>
<dbReference type="HOGENOM" id="CLU_000960_1_1_1"/>
<keyword evidence="6" id="KW-0677">Repeat</keyword>
<feature type="short sequence motif" description="DGA/G" evidence="13">
    <location>
        <begin position="1325"/>
        <end position="1327"/>
    </location>
</feature>
<feature type="short sequence motif" description="GXGXXG" evidence="13">
    <location>
        <begin position="1178"/>
        <end position="1183"/>
    </location>
</feature>
<dbReference type="GO" id="GO:0034638">
    <property type="term" value="P:phosphatidylcholine catabolic process"/>
    <property type="evidence" value="ECO:0007669"/>
    <property type="project" value="EnsemblFungi"/>
</dbReference>
<feature type="short sequence motif" description="GXSXG" evidence="13">
    <location>
        <begin position="1205"/>
        <end position="1209"/>
    </location>
</feature>
<dbReference type="PANTHER" id="PTHR14226">
    <property type="entry name" value="NEUROPATHY TARGET ESTERASE/SWISS CHEESE D.MELANOGASTER"/>
    <property type="match status" value="1"/>
</dbReference>
<sequence length="1476" mass="164798">MSNRLLIFLLIALIQGAWMLTDELPVLSVESSNPDLGLISVSPSPLSPDVGTFSKDQLADNGLPSPRDSTSSISFVTATIWFISWCFFKVIRSVLVVLPSFIVRILGFNYSVTLNFSSLLMIVSSTVVIVYAFIRYRYLNLYSRLPQEPKRQDPPMDVFIESTDDNSEVRFPSYLDQFLSAIKVFGYLEKTVFHELTKSMTTQKLELNESLVIDASKGFSIVVEGRMSVYARVGRKMVSDDTLAAEYESANSDEKSFIFNGYKYQLLTDAKSGSPLSSLISILKLFTENEEKLLQDNRTSSALNLNAVYEANSPFREEPTSSSPEEQADPDEFAPELIAKAQGHASISTIPPESFRRLVVKYPQSASHIVQMVLTRLYRVTLQTAHSYLGLTHKIMKAELELNMLAQYDIPVYLHDGIIDRLDEQFKAAEEEDNIETISVSKSTSNFKKNNGLLQHHPERTSHDKRFFYYNPAGRISKSVSSKPSKRPVLSKRNSSHHVVLDTRITNTNPGDLLSNVPLSRKNSSYNSLRNSDQSKDEQEIRARTFSAEEETADTALRTALVESIFKLIGIDNSIVHNSANLFASYLSLNDPLNSPNFGLQKSYPSSQNLKWFSLDVGDDDDSSCSSKSETPGAGSHKSSEPVLDLVSIRKSASEQIQFMFIKAGHVIIEENQPTPGIYYLVSGLLESVFTAENGEEKMLNHIKPGGIAGYLGVVASFKSFITVRAKSNCYVGFLPKKVIDSLCDKYSVIQLALAKTLIRVLDDNILLMDFAMDWVQTSAGQRLYNQGDPANGIYIVLNGRFRSIVENPKGAVNDKQSSPVIHRKDAYSGENDSISVISEHGRGESLGEIEVLTASKRPTTLVAVRDSETARIPRSLFEMLCLTNPSIMIKVSRLVAERSQSTEANLVIGANSFKNPVIKPKNSSFCNYSYRTITILPITKGLPVEEFAQKLVSSFEQLDRSVISLNQASILTHLGKHAFDKLAKMKQSGYFADLEEQYQNVIYVTDTPVNSTWTSTCISQGDIILLLADAQSSTDIGEYERLLVRKKTTARTELILLHPERYVEAGSTSKFLKNRIWVHSHHHVQMNVNRGHFVAKATELSSIAQLVKESYSQLKNKAHLDKMRHRLETLLVSYDVFKKVPNIGRTGYYQPTQEHKNDFMRLARILSGQAIGLVFGGGGARGCAHIGVLKALEEYGIPVDLVGGTSIGAFVGGLYAKDYNLVSTYGRTKSFAGRMSSLWRIITDLTYPVTSYMTGHEFNRGIWKAFGDYRIEDFWVKYYCNSTNITNSVQEIHSSGYAWRYIRASMTLAGLLPPITDNGSMLLDGGYVDNLPVEEMKNQGASVIFAIDVGSVDDRSPMDYGDSLSGFWVVLNRWNPFSKHPNVPSIAEIQLRLAYVASVNALEQAKSQDAVVYLRPPIEMYGTLDFGKFEEISNVGNAYGSSQLKELEEDNELPEVLKSRKKQTHKINIDRRNSI</sequence>
<evidence type="ECO:0000256" key="15">
    <source>
        <dbReference type="SAM" id="MobiDB-lite"/>
    </source>
</evidence>
<keyword evidence="10 14" id="KW-1133">Transmembrane helix</keyword>
<dbReference type="PANTHER" id="PTHR14226:SF29">
    <property type="entry name" value="NEUROPATHY TARGET ESTERASE SWS"/>
    <property type="match status" value="1"/>
</dbReference>
<protein>
    <recommendedName>
        <fullName evidence="4 14">Lysophospholipase NTE1</fullName>
        <ecNumber evidence="3 14">3.1.1.5</ecNumber>
    </recommendedName>
    <alternativeName>
        <fullName evidence="14">Intracellular phospholipase B</fullName>
    </alternativeName>
</protein>
<feature type="region of interest" description="Disordered" evidence="15">
    <location>
        <begin position="478"/>
        <end position="497"/>
    </location>
</feature>
<dbReference type="InterPro" id="IPR014710">
    <property type="entry name" value="RmlC-like_jellyroll"/>
</dbReference>
<dbReference type="GO" id="GO:0004622">
    <property type="term" value="F:phosphatidylcholine lysophospholipase activity"/>
    <property type="evidence" value="ECO:0007669"/>
    <property type="project" value="UniProtKB-EC"/>
</dbReference>
<feature type="domain" description="Cyclic nucleotide-binding" evidence="17">
    <location>
        <begin position="750"/>
        <end position="899"/>
    </location>
</feature>
<evidence type="ECO:0000256" key="5">
    <source>
        <dbReference type="ARBA" id="ARBA00022692"/>
    </source>
</evidence>
<evidence type="ECO:0000256" key="3">
    <source>
        <dbReference type="ARBA" id="ARBA00013274"/>
    </source>
</evidence>
<keyword evidence="11 13" id="KW-0443">Lipid metabolism</keyword>
<dbReference type="Pfam" id="PF24179">
    <property type="entry name" value="NTE_Ploop"/>
    <property type="match status" value="1"/>
</dbReference>
<dbReference type="InterPro" id="IPR056556">
    <property type="entry name" value="NTE1_P-loop_dom"/>
</dbReference>
<dbReference type="OMA" id="SSGYVWR"/>
<dbReference type="InterPro" id="IPR001423">
    <property type="entry name" value="LysoPLipase_patatin_CS"/>
</dbReference>
<dbReference type="EMBL" id="FN392319">
    <property type="protein sequence ID" value="CAY67362.1"/>
    <property type="molecule type" value="Genomic_DNA"/>
</dbReference>
<evidence type="ECO:0000256" key="7">
    <source>
        <dbReference type="ARBA" id="ARBA00022801"/>
    </source>
</evidence>
<evidence type="ECO:0000256" key="6">
    <source>
        <dbReference type="ARBA" id="ARBA00022737"/>
    </source>
</evidence>
<dbReference type="CDD" id="cd00038">
    <property type="entry name" value="CAP_ED"/>
    <property type="match status" value="2"/>
</dbReference>
<comment type="similarity">
    <text evidence="2 14">Belongs to the NTE family.</text>
</comment>
<dbReference type="OrthoDB" id="421051at2759"/>
<dbReference type="InterPro" id="IPR000595">
    <property type="entry name" value="cNMP-bd_dom"/>
</dbReference>
<keyword evidence="7 13" id="KW-0378">Hydrolase</keyword>
<dbReference type="InterPro" id="IPR002641">
    <property type="entry name" value="PNPLA_dom"/>
</dbReference>
<dbReference type="eggNOG" id="KOG2968">
    <property type="taxonomic scope" value="Eukaryota"/>
</dbReference>
<dbReference type="GeneID" id="8197526"/>
<evidence type="ECO:0000256" key="16">
    <source>
        <dbReference type="SAM" id="SignalP"/>
    </source>
</evidence>
<evidence type="ECO:0000256" key="11">
    <source>
        <dbReference type="ARBA" id="ARBA00023098"/>
    </source>
</evidence>
<feature type="active site" description="Proton acceptor" evidence="13">
    <location>
        <position position="1325"/>
    </location>
</feature>
<keyword evidence="12 14" id="KW-0472">Membrane</keyword>
<dbReference type="Gene3D" id="3.40.1090.10">
    <property type="entry name" value="Cytosolic phospholipase A2 catalytic domain"/>
    <property type="match status" value="2"/>
</dbReference>
<keyword evidence="5 14" id="KW-0812">Transmembrane</keyword>
<dbReference type="Pfam" id="PF01734">
    <property type="entry name" value="Patatin"/>
    <property type="match status" value="1"/>
</dbReference>
<dbReference type="InParanoid" id="C4QVT9"/>
<dbReference type="FunFam" id="3.40.1090.10:FF:000007">
    <property type="entry name" value="Lysophospholipase NTE1"/>
    <property type="match status" value="1"/>
</dbReference>
<accession>C4QVT9</accession>
<evidence type="ECO:0000256" key="10">
    <source>
        <dbReference type="ARBA" id="ARBA00022989"/>
    </source>
</evidence>
<dbReference type="EC" id="3.1.1.5" evidence="3 14"/>
<comment type="catalytic activity">
    <reaction evidence="14">
        <text>a 1-acyl-sn-glycero-3-phosphocholine + H2O = sn-glycerol 3-phosphocholine + a fatty acid + H(+)</text>
        <dbReference type="Rhea" id="RHEA:15177"/>
        <dbReference type="ChEBI" id="CHEBI:15377"/>
        <dbReference type="ChEBI" id="CHEBI:15378"/>
        <dbReference type="ChEBI" id="CHEBI:16870"/>
        <dbReference type="ChEBI" id="CHEBI:28868"/>
        <dbReference type="ChEBI" id="CHEBI:58168"/>
        <dbReference type="EC" id="3.1.1.5"/>
    </reaction>
</comment>
<dbReference type="PROSITE" id="PS50042">
    <property type="entry name" value="CNMP_BINDING_3"/>
    <property type="match status" value="2"/>
</dbReference>
<dbReference type="Proteomes" id="UP000000314">
    <property type="component" value="Chromosome 1"/>
</dbReference>
<evidence type="ECO:0000256" key="9">
    <source>
        <dbReference type="ARBA" id="ARBA00022963"/>
    </source>
</evidence>
<dbReference type="PROSITE" id="PS01237">
    <property type="entry name" value="UPF0028"/>
    <property type="match status" value="1"/>
</dbReference>
<evidence type="ECO:0000256" key="14">
    <source>
        <dbReference type="RuleBase" id="RU362043"/>
    </source>
</evidence>
<evidence type="ECO:0000256" key="1">
    <source>
        <dbReference type="ARBA" id="ARBA00004586"/>
    </source>
</evidence>
<feature type="domain" description="PNPLA" evidence="18">
    <location>
        <begin position="1174"/>
        <end position="1338"/>
    </location>
</feature>
<dbReference type="InterPro" id="IPR018490">
    <property type="entry name" value="cNMP-bd_dom_sf"/>
</dbReference>
<dbReference type="InterPro" id="IPR016035">
    <property type="entry name" value="Acyl_Trfase/lysoPLipase"/>
</dbReference>
<keyword evidence="16" id="KW-0732">Signal</keyword>
<evidence type="ECO:0000313" key="19">
    <source>
        <dbReference type="EMBL" id="CAY67362.1"/>
    </source>
</evidence>
<feature type="domain" description="Cyclic nucleotide-binding" evidence="17">
    <location>
        <begin position="661"/>
        <end position="743"/>
    </location>
</feature>
<feature type="signal peptide" evidence="16">
    <location>
        <begin position="1"/>
        <end position="19"/>
    </location>
</feature>
<dbReference type="InterPro" id="IPR050301">
    <property type="entry name" value="NTE"/>
</dbReference>
<dbReference type="KEGG" id="ppa:PAS_chr1-1_0009"/>
<name>C4QVT9_KOMPG</name>
<dbReference type="GO" id="GO:0005789">
    <property type="term" value="C:endoplasmic reticulum membrane"/>
    <property type="evidence" value="ECO:0007669"/>
    <property type="project" value="UniProtKB-SubCell"/>
</dbReference>
<feature type="compositionally biased region" description="Basic residues" evidence="15">
    <location>
        <begin position="484"/>
        <end position="496"/>
    </location>
</feature>
<feature type="active site" description="Nucleophile" evidence="13">
    <location>
        <position position="1207"/>
    </location>
</feature>
<dbReference type="FunCoup" id="C4QVT9">
    <property type="interactions" value="120"/>
</dbReference>
<feature type="chain" id="PRO_5009950806" description="Lysophospholipase NTE1" evidence="16">
    <location>
        <begin position="20"/>
        <end position="1476"/>
    </location>
</feature>
<dbReference type="GO" id="GO:0071071">
    <property type="term" value="P:regulation of phospholipid biosynthetic process"/>
    <property type="evidence" value="ECO:0007669"/>
    <property type="project" value="EnsemblFungi"/>
</dbReference>
<comment type="function">
    <text evidence="14">Intracellular phospholipase B that catalyzes the double deacylation of phosphatidylcholine (PC) to glycerophosphocholine (GroPCho). Plays an important role in membrane lipid homeostasis.</text>
</comment>
<proteinExistence type="inferred from homology"/>
<dbReference type="Pfam" id="PF00027">
    <property type="entry name" value="cNMP_binding"/>
    <property type="match status" value="2"/>
</dbReference>
<evidence type="ECO:0000259" key="17">
    <source>
        <dbReference type="PROSITE" id="PS50042"/>
    </source>
</evidence>
<dbReference type="Gene3D" id="2.60.120.10">
    <property type="entry name" value="Jelly Rolls"/>
    <property type="match status" value="2"/>
</dbReference>
<dbReference type="SUPFAM" id="SSF51206">
    <property type="entry name" value="cAMP-binding domain-like"/>
    <property type="match status" value="2"/>
</dbReference>
<evidence type="ECO:0000313" key="20">
    <source>
        <dbReference type="Proteomes" id="UP000000314"/>
    </source>
</evidence>
<keyword evidence="9 13" id="KW-0442">Lipid degradation</keyword>
<evidence type="ECO:0000256" key="13">
    <source>
        <dbReference type="PROSITE-ProRule" id="PRU01161"/>
    </source>
</evidence>